<evidence type="ECO:0000313" key="3">
    <source>
        <dbReference type="Proteomes" id="UP000564885"/>
    </source>
</evidence>
<comment type="caution">
    <text evidence="2">The sequence shown here is derived from an EMBL/GenBank/DDBJ whole genome shotgun (WGS) entry which is preliminary data.</text>
</comment>
<feature type="transmembrane region" description="Helical" evidence="1">
    <location>
        <begin position="270"/>
        <end position="288"/>
    </location>
</feature>
<feature type="transmembrane region" description="Helical" evidence="1">
    <location>
        <begin position="191"/>
        <end position="211"/>
    </location>
</feature>
<feature type="transmembrane region" description="Helical" evidence="1">
    <location>
        <begin position="134"/>
        <end position="156"/>
    </location>
</feature>
<dbReference type="PANTHER" id="PTHR38592:SF3">
    <property type="entry name" value="BLL4819 PROTEIN"/>
    <property type="match status" value="1"/>
</dbReference>
<sequence length="371" mass="40854">MRKANEVDFWRGLALVSIFINHIPGFTFERLTHRNLGLSDSAELFVFLAGWSLRRLSDGVTENFGLGRLVLRLGQRAVTLYAAQILITMIAIGLIAAAALLLENPLLLEWHNAAAVFQDPVPAHVGLILLSHQLGFFDILPLYVTLMLGSPALAVIHHLQPRLVLPLSLLIYAVALTFEINLPTWPVEGNWYFNPFAWQLVFVLGFSLAGQSPVRAAIRRHRPAVRGAAAILLLVGLVVAKTNWAPDPTEVPWPPLFFIFDKTFQTPARLIHFLALVAAFGGTFYLVARHLRPVALFLSMLGRNSLNVFCVGSLLSIAAQILRFALGGDILIDLPILLIGIALLGFTAWLSELRARLQERSARLPLPPSAA</sequence>
<evidence type="ECO:0000256" key="1">
    <source>
        <dbReference type="SAM" id="Phobius"/>
    </source>
</evidence>
<proteinExistence type="predicted"/>
<dbReference type="AlphaFoldDB" id="A0A849I6Z7"/>
<dbReference type="InterPro" id="IPR014550">
    <property type="entry name" value="UCP028704_OpgC"/>
</dbReference>
<reference evidence="2 3" key="1">
    <citation type="submission" date="2020-04" db="EMBL/GenBank/DDBJ databases">
        <title>Enterovirga sp. isolate from soil.</title>
        <authorList>
            <person name="Chea S."/>
            <person name="Kim D.-U."/>
        </authorList>
    </citation>
    <scope>NUCLEOTIDE SEQUENCE [LARGE SCALE GENOMIC DNA]</scope>
    <source>
        <strain evidence="2 3">DB1703</strain>
    </source>
</reference>
<protein>
    <submittedName>
        <fullName evidence="2">OpgC domain-containing protein</fullName>
    </submittedName>
</protein>
<name>A0A849I6Z7_9HYPH</name>
<dbReference type="EMBL" id="JABEPP010000002">
    <property type="protein sequence ID" value="NNM72179.1"/>
    <property type="molecule type" value="Genomic_DNA"/>
</dbReference>
<evidence type="ECO:0000313" key="2">
    <source>
        <dbReference type="EMBL" id="NNM72179.1"/>
    </source>
</evidence>
<dbReference type="PANTHER" id="PTHR38592">
    <property type="entry name" value="BLL4819 PROTEIN"/>
    <property type="match status" value="1"/>
</dbReference>
<keyword evidence="3" id="KW-1185">Reference proteome</keyword>
<keyword evidence="1" id="KW-1133">Transmembrane helix</keyword>
<feature type="transmembrane region" description="Helical" evidence="1">
    <location>
        <begin position="223"/>
        <end position="240"/>
    </location>
</feature>
<dbReference type="Pfam" id="PF10129">
    <property type="entry name" value="OpgC_C"/>
    <property type="match status" value="1"/>
</dbReference>
<gene>
    <name evidence="2" type="ORF">HJG44_07185</name>
</gene>
<organism evidence="2 3">
    <name type="scientific">Enterovirga aerilata</name>
    <dbReference type="NCBI Taxonomy" id="2730920"/>
    <lineage>
        <taxon>Bacteria</taxon>
        <taxon>Pseudomonadati</taxon>
        <taxon>Pseudomonadota</taxon>
        <taxon>Alphaproteobacteria</taxon>
        <taxon>Hyphomicrobiales</taxon>
        <taxon>Methylobacteriaceae</taxon>
        <taxon>Enterovirga</taxon>
    </lineage>
</organism>
<dbReference type="PIRSF" id="PIRSF028704">
    <property type="entry name" value="UPC028704"/>
    <property type="match status" value="1"/>
</dbReference>
<accession>A0A849I6Z7</accession>
<feature type="transmembrane region" description="Helical" evidence="1">
    <location>
        <begin position="332"/>
        <end position="350"/>
    </location>
</feature>
<dbReference type="RefSeq" id="WP_171217675.1">
    <property type="nucleotide sequence ID" value="NZ_JABEPP010000002.1"/>
</dbReference>
<feature type="transmembrane region" description="Helical" evidence="1">
    <location>
        <begin position="163"/>
        <end position="185"/>
    </location>
</feature>
<keyword evidence="1" id="KW-0472">Membrane</keyword>
<keyword evidence="1" id="KW-0812">Transmembrane</keyword>
<dbReference type="Proteomes" id="UP000564885">
    <property type="component" value="Unassembled WGS sequence"/>
</dbReference>
<feature type="transmembrane region" description="Helical" evidence="1">
    <location>
        <begin position="308"/>
        <end position="326"/>
    </location>
</feature>
<feature type="transmembrane region" description="Helical" evidence="1">
    <location>
        <begin position="78"/>
        <end position="102"/>
    </location>
</feature>